<proteinExistence type="predicted"/>
<dbReference type="PANTHER" id="PTHR38464:SF1">
    <property type="entry name" value="L-ARABINOSE ISOMERASE"/>
    <property type="match status" value="1"/>
</dbReference>
<evidence type="ECO:0000256" key="1">
    <source>
        <dbReference type="ARBA" id="ARBA00022723"/>
    </source>
</evidence>
<evidence type="ECO:0000313" key="7">
    <source>
        <dbReference type="Proteomes" id="UP000602395"/>
    </source>
</evidence>
<dbReference type="InterPro" id="IPR009015">
    <property type="entry name" value="Fucose_isomerase_N/cen_sf"/>
</dbReference>
<evidence type="ECO:0000256" key="2">
    <source>
        <dbReference type="ARBA" id="ARBA00022935"/>
    </source>
</evidence>
<keyword evidence="4 6" id="KW-0413">Isomerase</keyword>
<keyword evidence="7" id="KW-1185">Reference proteome</keyword>
<sequence>MTRVGVPNARIGVVAGGLGAYWPQFDGLKDRIDDSSRHVIARIADLGATVVDAGLVSDVTEGVAAARLLAAQDLDLIVMLVPTYMTSAQVLPILRDVDVPMVLLSLQPDRKMDHARFGTGDWLAFAGSAGLPEIGVAMDRIGKKPRAIAGWLDDPRVWRKVTRYVAAARTTRLLRTARHGMMGHLYPGMYDIATNITNVVKVLGGHVEVLEFDDLRVRFEKVERQAIDRVMAAVESGFELAPGVDTDNIRFQSQVSAALDQLVDDYALSTLAYFHFGQPGDIYGKLATGFPIGATLLTSRGIPTVTEYELRAAIAMLVTSALGGGGTLTEGQALDFDAGVVELGHNDAADLAITEHRPVLRNLEVFHGKGGGGASIECGVALGPVTQFSITERGNGRLRFIASEGEAVDGPHITIGNTTTRIDFGCDPGLWTEEWAISGSTHHWSMARGHLAADLEVLADLVGAEFERVQP</sequence>
<evidence type="ECO:0000256" key="4">
    <source>
        <dbReference type="ARBA" id="ARBA00023235"/>
    </source>
</evidence>
<reference evidence="6 7" key="1">
    <citation type="submission" date="2020-09" db="EMBL/GenBank/DDBJ databases">
        <title>Novel species in genus Gordonia.</title>
        <authorList>
            <person name="Zhang G."/>
        </authorList>
    </citation>
    <scope>NUCLEOTIDE SEQUENCE [LARGE SCALE GENOMIC DNA]</scope>
    <source>
        <strain evidence="6 7">ON-33</strain>
    </source>
</reference>
<keyword evidence="3" id="KW-0464">Manganese</keyword>
<evidence type="ECO:0000256" key="3">
    <source>
        <dbReference type="ARBA" id="ARBA00023211"/>
    </source>
</evidence>
<evidence type="ECO:0000313" key="6">
    <source>
        <dbReference type="EMBL" id="MBD1320632.1"/>
    </source>
</evidence>
<organism evidence="6 7">
    <name type="scientific">Gordonia hankookensis</name>
    <dbReference type="NCBI Taxonomy" id="589403"/>
    <lineage>
        <taxon>Bacteria</taxon>
        <taxon>Bacillati</taxon>
        <taxon>Actinomycetota</taxon>
        <taxon>Actinomycetes</taxon>
        <taxon>Mycobacteriales</taxon>
        <taxon>Gordoniaceae</taxon>
        <taxon>Gordonia</taxon>
    </lineage>
</organism>
<dbReference type="GO" id="GO:0016853">
    <property type="term" value="F:isomerase activity"/>
    <property type="evidence" value="ECO:0007669"/>
    <property type="project" value="UniProtKB-KW"/>
</dbReference>
<dbReference type="SUPFAM" id="SSF50443">
    <property type="entry name" value="FucI/AraA C-terminal domain-like"/>
    <property type="match status" value="1"/>
</dbReference>
<name>A0ABR7WCW2_9ACTN</name>
<keyword evidence="1" id="KW-0479">Metal-binding</keyword>
<protein>
    <submittedName>
        <fullName evidence="6">Arabinose isomerase</fullName>
    </submittedName>
</protein>
<dbReference type="Proteomes" id="UP000602395">
    <property type="component" value="Unassembled WGS sequence"/>
</dbReference>
<dbReference type="SUPFAM" id="SSF53743">
    <property type="entry name" value="FucI/AraA N-terminal and middle domains"/>
    <property type="match status" value="1"/>
</dbReference>
<dbReference type="PANTHER" id="PTHR38464">
    <property type="entry name" value="L-ARABINOSE ISOMERASE"/>
    <property type="match status" value="1"/>
</dbReference>
<dbReference type="InterPro" id="IPR004216">
    <property type="entry name" value="Fuc/Ara_isomerase_C"/>
</dbReference>
<dbReference type="InterPro" id="IPR003762">
    <property type="entry name" value="Lara_isomerase"/>
</dbReference>
<evidence type="ECO:0000256" key="5">
    <source>
        <dbReference type="ARBA" id="ARBA00023277"/>
    </source>
</evidence>
<comment type="caution">
    <text evidence="6">The sequence shown here is derived from an EMBL/GenBank/DDBJ whole genome shotgun (WGS) entry which is preliminary data.</text>
</comment>
<keyword evidence="2" id="KW-0054">Arabinose catabolism</keyword>
<keyword evidence="5" id="KW-0119">Carbohydrate metabolism</keyword>
<dbReference type="InterPro" id="IPR038583">
    <property type="entry name" value="AraA_N_sf"/>
</dbReference>
<gene>
    <name evidence="6" type="ORF">IDF66_13680</name>
</gene>
<dbReference type="Gene3D" id="3.40.50.10940">
    <property type="match status" value="1"/>
</dbReference>
<dbReference type="EMBL" id="JACWMS010000002">
    <property type="protein sequence ID" value="MBD1320632.1"/>
    <property type="molecule type" value="Genomic_DNA"/>
</dbReference>
<accession>A0ABR7WCW2</accession>